<evidence type="ECO:0000256" key="1">
    <source>
        <dbReference type="SAM" id="Phobius"/>
    </source>
</evidence>
<dbReference type="EMBL" id="JAFEUM010000004">
    <property type="protein sequence ID" value="MBM7037185.1"/>
    <property type="molecule type" value="Genomic_DNA"/>
</dbReference>
<keyword evidence="1" id="KW-1133">Transmembrane helix</keyword>
<feature type="transmembrane region" description="Helical" evidence="1">
    <location>
        <begin position="6"/>
        <end position="24"/>
    </location>
</feature>
<comment type="caution">
    <text evidence="2">The sequence shown here is derived from an EMBL/GenBank/DDBJ whole genome shotgun (WGS) entry which is preliminary data.</text>
</comment>
<proteinExistence type="predicted"/>
<name>A0ABS2HI46_9VIBR</name>
<gene>
    <name evidence="2" type="ORF">JQC93_12290</name>
</gene>
<keyword evidence="3" id="KW-1185">Reference proteome</keyword>
<protein>
    <submittedName>
        <fullName evidence="2">Uncharacterized protein</fullName>
    </submittedName>
</protein>
<organism evidence="2 3">
    <name type="scientific">Vibrio ulleungensis</name>
    <dbReference type="NCBI Taxonomy" id="2807619"/>
    <lineage>
        <taxon>Bacteria</taxon>
        <taxon>Pseudomonadati</taxon>
        <taxon>Pseudomonadota</taxon>
        <taxon>Gammaproteobacteria</taxon>
        <taxon>Vibrionales</taxon>
        <taxon>Vibrionaceae</taxon>
        <taxon>Vibrio</taxon>
    </lineage>
</organism>
<evidence type="ECO:0000313" key="2">
    <source>
        <dbReference type="EMBL" id="MBM7037185.1"/>
    </source>
</evidence>
<dbReference type="Proteomes" id="UP000809621">
    <property type="component" value="Unassembled WGS sequence"/>
</dbReference>
<dbReference type="RefSeq" id="WP_205158738.1">
    <property type="nucleotide sequence ID" value="NZ_JAFEUM010000004.1"/>
</dbReference>
<keyword evidence="1" id="KW-0472">Membrane</keyword>
<evidence type="ECO:0000313" key="3">
    <source>
        <dbReference type="Proteomes" id="UP000809621"/>
    </source>
</evidence>
<keyword evidence="1" id="KW-0812">Transmembrane</keyword>
<sequence>MIKEYLVFLVAIGMFWIAVAHFGFELHSPESIAELFHTALENAMNGLG</sequence>
<reference evidence="2 3" key="1">
    <citation type="submission" date="2021-02" db="EMBL/GenBank/DDBJ databases">
        <authorList>
            <person name="Park J.-S."/>
        </authorList>
    </citation>
    <scope>NUCLEOTIDE SEQUENCE [LARGE SCALE GENOMIC DNA]</scope>
    <source>
        <strain evidence="2 3">188UL20-2</strain>
    </source>
</reference>
<accession>A0ABS2HI46</accession>